<dbReference type="KEGG" id="hhu:AR456_03580"/>
<sequence>MCMGQPTTSLLIHVQRGRQPSKVGGKSHAVTGIYMHGADTKYKLLSVETPLVKRLLVERSLFLAREGFEV</sequence>
<protein>
    <submittedName>
        <fullName evidence="1">Uncharacterized protein</fullName>
    </submittedName>
</protein>
<name>W1N346_9GAMM</name>
<dbReference type="Proteomes" id="UP000019113">
    <property type="component" value="Unassembled WGS sequence"/>
</dbReference>
<dbReference type="EMBL" id="AVBC01000039">
    <property type="protein sequence ID" value="ERL49933.1"/>
    <property type="molecule type" value="Genomic_DNA"/>
</dbReference>
<reference evidence="1 2" key="1">
    <citation type="submission" date="2013-08" db="EMBL/GenBank/DDBJ databases">
        <title>draft genome of Halomonas huanghegensis, strain BJGMM-B45T.</title>
        <authorList>
            <person name="Miao C."/>
            <person name="Wan Y."/>
            <person name="Jin W."/>
        </authorList>
    </citation>
    <scope>NUCLEOTIDE SEQUENCE [LARGE SCALE GENOMIC DNA]</scope>
    <source>
        <strain evidence="1 2">BJGMM-B45</strain>
    </source>
</reference>
<comment type="caution">
    <text evidence="1">The sequence shown here is derived from an EMBL/GenBank/DDBJ whole genome shotgun (WGS) entry which is preliminary data.</text>
</comment>
<evidence type="ECO:0000313" key="1">
    <source>
        <dbReference type="EMBL" id="ERL49933.1"/>
    </source>
</evidence>
<dbReference type="AlphaFoldDB" id="W1N346"/>
<keyword evidence="2" id="KW-1185">Reference proteome</keyword>
<accession>W1N346</accession>
<dbReference type="STRING" id="1178482.AR456_03580"/>
<proteinExistence type="predicted"/>
<gene>
    <name evidence="1" type="ORF">BJB45_02070</name>
</gene>
<evidence type="ECO:0000313" key="2">
    <source>
        <dbReference type="Proteomes" id="UP000019113"/>
    </source>
</evidence>
<organism evidence="1 2">
    <name type="scientific">Halomonas huangheensis</name>
    <dbReference type="NCBI Taxonomy" id="1178482"/>
    <lineage>
        <taxon>Bacteria</taxon>
        <taxon>Pseudomonadati</taxon>
        <taxon>Pseudomonadota</taxon>
        <taxon>Gammaproteobacteria</taxon>
        <taxon>Oceanospirillales</taxon>
        <taxon>Halomonadaceae</taxon>
        <taxon>Halomonas</taxon>
    </lineage>
</organism>